<dbReference type="EMBL" id="CP044205">
    <property type="protein sequence ID" value="QFY42827.1"/>
    <property type="molecule type" value="Genomic_DNA"/>
</dbReference>
<feature type="transmembrane region" description="Helical" evidence="8">
    <location>
        <begin position="65"/>
        <end position="84"/>
    </location>
</feature>
<dbReference type="InParanoid" id="A0A5Q0BL33"/>
<name>A0A5Q0BL33_9GAMM</name>
<dbReference type="InterPro" id="IPR002549">
    <property type="entry name" value="AI-2E-like"/>
</dbReference>
<dbReference type="KEGG" id="mmob:F6R98_09505"/>
<feature type="transmembrane region" description="Helical" evidence="8">
    <location>
        <begin position="337"/>
        <end position="370"/>
    </location>
</feature>
<feature type="transmembrane region" description="Helical" evidence="8">
    <location>
        <begin position="306"/>
        <end position="325"/>
    </location>
</feature>
<proteinExistence type="inferred from homology"/>
<feature type="transmembrane region" description="Helical" evidence="8">
    <location>
        <begin position="42"/>
        <end position="59"/>
    </location>
</feature>
<keyword evidence="3" id="KW-0813">Transport</keyword>
<evidence type="ECO:0000256" key="1">
    <source>
        <dbReference type="ARBA" id="ARBA00004651"/>
    </source>
</evidence>
<protein>
    <submittedName>
        <fullName evidence="9">AI-2E family transporter</fullName>
    </submittedName>
</protein>
<keyword evidence="10" id="KW-1185">Reference proteome</keyword>
<evidence type="ECO:0000256" key="3">
    <source>
        <dbReference type="ARBA" id="ARBA00022448"/>
    </source>
</evidence>
<dbReference type="PANTHER" id="PTHR21716">
    <property type="entry name" value="TRANSMEMBRANE PROTEIN"/>
    <property type="match status" value="1"/>
</dbReference>
<dbReference type="GO" id="GO:0005886">
    <property type="term" value="C:plasma membrane"/>
    <property type="evidence" value="ECO:0007669"/>
    <property type="project" value="UniProtKB-SubCell"/>
</dbReference>
<evidence type="ECO:0000256" key="7">
    <source>
        <dbReference type="ARBA" id="ARBA00023136"/>
    </source>
</evidence>
<evidence type="ECO:0000256" key="2">
    <source>
        <dbReference type="ARBA" id="ARBA00009773"/>
    </source>
</evidence>
<feature type="transmembrane region" description="Helical" evidence="8">
    <location>
        <begin position="243"/>
        <end position="265"/>
    </location>
</feature>
<organism evidence="9 10">
    <name type="scientific">Candidatus Methylospira mobilis</name>
    <dbReference type="NCBI Taxonomy" id="1808979"/>
    <lineage>
        <taxon>Bacteria</taxon>
        <taxon>Pseudomonadati</taxon>
        <taxon>Pseudomonadota</taxon>
        <taxon>Gammaproteobacteria</taxon>
        <taxon>Methylococcales</taxon>
        <taxon>Methylococcaceae</taxon>
        <taxon>Candidatus Methylospira</taxon>
    </lineage>
</organism>
<dbReference type="OrthoDB" id="5298283at2"/>
<dbReference type="PANTHER" id="PTHR21716:SF67">
    <property type="entry name" value="TRANSPORT PROTEIN YDIK-RELATED"/>
    <property type="match status" value="1"/>
</dbReference>
<evidence type="ECO:0000256" key="4">
    <source>
        <dbReference type="ARBA" id="ARBA00022475"/>
    </source>
</evidence>
<sequence>MVTICAGKVNEDPSVYALSPLFRGFNLQEIIVVLNGNRIDRFIGIAMIAVLIAGCFAVLRPFLSAILWAVILSFSTWPVYQWVVRSVAGGKTVASGLMVLLIAVVMIVPLVLLGTSLADNITALVEMVRHVLSEGLPRPPAWLIRLPVVGVHMYGQWQAMEGSGVILTEKLMRYLLPLRDWALHSAANLGGGIVYLSLSVFIAFFLYRDGESLSARLEALSARIGGKQALGLMRIAENTIKSVVYGIIGTALAQGFLAGIGFWVAAIPGALLLGVLTSLLSIIPAGPPFIWMPAAIWLLERNETGWAVFIALWGCGVVSGVDNILKPYFISKGSRLPFILVFLGVMGGVIAFGLIGVFLGPTLLAIAFTLLQEWSSGKKIEK</sequence>
<keyword evidence="6 8" id="KW-1133">Transmembrane helix</keyword>
<accession>A0A5Q0BL33</accession>
<feature type="transmembrane region" description="Helical" evidence="8">
    <location>
        <begin position="271"/>
        <end position="299"/>
    </location>
</feature>
<dbReference type="FunCoup" id="A0A5Q0BL33">
    <property type="interactions" value="106"/>
</dbReference>
<evidence type="ECO:0000313" key="10">
    <source>
        <dbReference type="Proteomes" id="UP000325755"/>
    </source>
</evidence>
<comment type="subcellular location">
    <subcellularLocation>
        <location evidence="1">Cell membrane</location>
        <topology evidence="1">Multi-pass membrane protein</topology>
    </subcellularLocation>
</comment>
<comment type="similarity">
    <text evidence="2">Belongs to the autoinducer-2 exporter (AI-2E) (TC 2.A.86) family.</text>
</comment>
<feature type="transmembrane region" description="Helical" evidence="8">
    <location>
        <begin position="181"/>
        <end position="207"/>
    </location>
</feature>
<dbReference type="AlphaFoldDB" id="A0A5Q0BL33"/>
<evidence type="ECO:0000256" key="5">
    <source>
        <dbReference type="ARBA" id="ARBA00022692"/>
    </source>
</evidence>
<keyword evidence="4" id="KW-1003">Cell membrane</keyword>
<keyword evidence="7 8" id="KW-0472">Membrane</keyword>
<evidence type="ECO:0000256" key="6">
    <source>
        <dbReference type="ARBA" id="ARBA00022989"/>
    </source>
</evidence>
<feature type="transmembrane region" description="Helical" evidence="8">
    <location>
        <begin position="96"/>
        <end position="118"/>
    </location>
</feature>
<gene>
    <name evidence="9" type="ORF">F6R98_09505</name>
</gene>
<dbReference type="Proteomes" id="UP000325755">
    <property type="component" value="Chromosome"/>
</dbReference>
<evidence type="ECO:0000313" key="9">
    <source>
        <dbReference type="EMBL" id="QFY42827.1"/>
    </source>
</evidence>
<reference evidence="9 10" key="1">
    <citation type="submission" date="2019-09" db="EMBL/GenBank/DDBJ databases">
        <title>Ecophysiology of the spiral-shaped methanotroph Methylospira mobilis as revealed by the complete genome sequence.</title>
        <authorList>
            <person name="Oshkin I.Y."/>
            <person name="Dedysh S.N."/>
            <person name="Miroshnikov K."/>
            <person name="Danilova O.V."/>
            <person name="Hakobyan A."/>
            <person name="Liesack W."/>
        </authorList>
    </citation>
    <scope>NUCLEOTIDE SEQUENCE [LARGE SCALE GENOMIC DNA]</scope>
    <source>
        <strain evidence="9 10">Shm1</strain>
    </source>
</reference>
<keyword evidence="5 8" id="KW-0812">Transmembrane</keyword>
<dbReference type="Pfam" id="PF01594">
    <property type="entry name" value="AI-2E_transport"/>
    <property type="match status" value="1"/>
</dbReference>
<evidence type="ECO:0000256" key="8">
    <source>
        <dbReference type="SAM" id="Phobius"/>
    </source>
</evidence>